<dbReference type="AlphaFoldDB" id="A0A6A7N200"/>
<protein>
    <recommendedName>
        <fullName evidence="3">Phage tail protein</fullName>
    </recommendedName>
</protein>
<dbReference type="EMBL" id="WHUG01000004">
    <property type="protein sequence ID" value="MQA39053.1"/>
    <property type="molecule type" value="Genomic_DNA"/>
</dbReference>
<proteinExistence type="predicted"/>
<comment type="caution">
    <text evidence="1">The sequence shown here is derived from an EMBL/GenBank/DDBJ whole genome shotgun (WGS) entry which is preliminary data.</text>
</comment>
<dbReference type="RefSeq" id="WP_008447387.1">
    <property type="nucleotide sequence ID" value="NZ_WHUG01000004.1"/>
</dbReference>
<accession>A0A6A7N200</accession>
<dbReference type="Proteomes" id="UP000440498">
    <property type="component" value="Unassembled WGS sequence"/>
</dbReference>
<evidence type="ECO:0008006" key="3">
    <source>
        <dbReference type="Google" id="ProtNLM"/>
    </source>
</evidence>
<organism evidence="1 2">
    <name type="scientific">Rugamonas aquatica</name>
    <dbReference type="NCBI Taxonomy" id="2743357"/>
    <lineage>
        <taxon>Bacteria</taxon>
        <taxon>Pseudomonadati</taxon>
        <taxon>Pseudomonadota</taxon>
        <taxon>Betaproteobacteria</taxon>
        <taxon>Burkholderiales</taxon>
        <taxon>Oxalobacteraceae</taxon>
        <taxon>Telluria group</taxon>
        <taxon>Rugamonas</taxon>
    </lineage>
</organism>
<gene>
    <name evidence="1" type="ORF">GEV02_12890</name>
</gene>
<reference evidence="1 2" key="1">
    <citation type="submission" date="2019-10" db="EMBL/GenBank/DDBJ databases">
        <title>Two novel species isolated from a subtropical stream in China.</title>
        <authorList>
            <person name="Lu H."/>
        </authorList>
    </citation>
    <scope>NUCLEOTIDE SEQUENCE [LARGE SCALE GENOMIC DNA]</scope>
    <source>
        <strain evidence="1 2">FT29W</strain>
    </source>
</reference>
<sequence>MSAANQTLGKDIRVVITTATGNLNIPTTAIMKFDAQPVTTEEKRTGLDGEARHTVTHNGWKGSFEIDRFDSTLDDFWAQAEANYYNGMNVPYGFIQETIQEPNGGVSQYRYEKVVYKLTELGAREGDKTVKMKLEFMASRRLKVQ</sequence>
<evidence type="ECO:0000313" key="2">
    <source>
        <dbReference type="Proteomes" id="UP000440498"/>
    </source>
</evidence>
<keyword evidence="2" id="KW-1185">Reference proteome</keyword>
<name>A0A6A7N200_9BURK</name>
<evidence type="ECO:0000313" key="1">
    <source>
        <dbReference type="EMBL" id="MQA39053.1"/>
    </source>
</evidence>